<dbReference type="PANTHER" id="PTHR10574:SF36">
    <property type="entry name" value="LAMININ SUBUNIT BETA-2"/>
    <property type="match status" value="1"/>
</dbReference>
<evidence type="ECO:0000256" key="4">
    <source>
        <dbReference type="ARBA" id="ARBA00022729"/>
    </source>
</evidence>
<feature type="domain" description="Laminin N-terminal" evidence="12">
    <location>
        <begin position="3"/>
        <end position="300"/>
    </location>
</feature>
<protein>
    <submittedName>
        <fullName evidence="13">Uncharacterized protein</fullName>
    </submittedName>
</protein>
<keyword evidence="3" id="KW-0272">Extracellular matrix</keyword>
<dbReference type="SUPFAM" id="SSF57196">
    <property type="entry name" value="EGF/Laminin"/>
    <property type="match status" value="1"/>
</dbReference>
<dbReference type="InterPro" id="IPR002049">
    <property type="entry name" value="LE_dom"/>
</dbReference>
<evidence type="ECO:0000256" key="5">
    <source>
        <dbReference type="ARBA" id="ARBA00022737"/>
    </source>
</evidence>
<evidence type="ECO:0000256" key="1">
    <source>
        <dbReference type="ARBA" id="ARBA00004302"/>
    </source>
</evidence>
<keyword evidence="14" id="KW-1185">Reference proteome</keyword>
<dbReference type="GO" id="GO:0009887">
    <property type="term" value="P:animal organ morphogenesis"/>
    <property type="evidence" value="ECO:0007669"/>
    <property type="project" value="TreeGrafter"/>
</dbReference>
<dbReference type="InterPro" id="IPR050440">
    <property type="entry name" value="Laminin/Netrin_ECM"/>
</dbReference>
<reference evidence="13" key="1">
    <citation type="submission" date="2025-08" db="UniProtKB">
        <authorList>
            <consortium name="Ensembl"/>
        </authorList>
    </citation>
    <scope>IDENTIFICATION</scope>
</reference>
<keyword evidence="8" id="KW-0325">Glycoprotein</keyword>
<evidence type="ECO:0000256" key="3">
    <source>
        <dbReference type="ARBA" id="ARBA00022530"/>
    </source>
</evidence>
<dbReference type="Gene3D" id="2.60.120.260">
    <property type="entry name" value="Galactose-binding domain-like"/>
    <property type="match status" value="1"/>
</dbReference>
<evidence type="ECO:0000256" key="8">
    <source>
        <dbReference type="ARBA" id="ARBA00023180"/>
    </source>
</evidence>
<dbReference type="GO" id="GO:0005604">
    <property type="term" value="C:basement membrane"/>
    <property type="evidence" value="ECO:0007669"/>
    <property type="project" value="UniProtKB-SubCell"/>
</dbReference>
<evidence type="ECO:0000256" key="10">
    <source>
        <dbReference type="SAM" id="MobiDB-lite"/>
    </source>
</evidence>
<dbReference type="PANTHER" id="PTHR10574">
    <property type="entry name" value="NETRIN/LAMININ-RELATED"/>
    <property type="match status" value="1"/>
</dbReference>
<organism evidence="13 14">
    <name type="scientific">Bubo bubo</name>
    <name type="common">Eurasian eagle-owl</name>
    <name type="synonym">Strix bubo</name>
    <dbReference type="NCBI Taxonomy" id="30461"/>
    <lineage>
        <taxon>Eukaryota</taxon>
        <taxon>Metazoa</taxon>
        <taxon>Chordata</taxon>
        <taxon>Craniata</taxon>
        <taxon>Vertebrata</taxon>
        <taxon>Euteleostomi</taxon>
        <taxon>Archelosauria</taxon>
        <taxon>Archosauria</taxon>
        <taxon>Dinosauria</taxon>
        <taxon>Saurischia</taxon>
        <taxon>Theropoda</taxon>
        <taxon>Coelurosauria</taxon>
        <taxon>Aves</taxon>
        <taxon>Neognathae</taxon>
        <taxon>Neoaves</taxon>
        <taxon>Telluraves</taxon>
        <taxon>Strigiformes</taxon>
        <taxon>Strigidae</taxon>
        <taxon>Bubo</taxon>
    </lineage>
</organism>
<keyword evidence="6" id="KW-0084">Basement membrane</keyword>
<evidence type="ECO:0000256" key="7">
    <source>
        <dbReference type="ARBA" id="ARBA00023157"/>
    </source>
</evidence>
<dbReference type="PROSITE" id="PS51116">
    <property type="entry name" value="LAMININ_IVB"/>
    <property type="match status" value="1"/>
</dbReference>
<keyword evidence="9" id="KW-0424">Laminin EGF-like domain</keyword>
<feature type="region of interest" description="Disordered" evidence="10">
    <location>
        <begin position="349"/>
        <end position="372"/>
    </location>
</feature>
<comment type="subcellular location">
    <subcellularLocation>
        <location evidence="1">Secreted</location>
        <location evidence="1">Extracellular space</location>
        <location evidence="1">Extracellular matrix</location>
        <location evidence="1">Basement membrane</location>
    </subcellularLocation>
</comment>
<dbReference type="Pfam" id="PF00053">
    <property type="entry name" value="EGF_laminin"/>
    <property type="match status" value="1"/>
</dbReference>
<dbReference type="SMART" id="SM00180">
    <property type="entry name" value="EGF_Lam"/>
    <property type="match status" value="1"/>
</dbReference>
<sequence length="622" mass="68894">WGSVEGCWGARGGWVHPPLPPSRSFSRCWTPPSLWRIPTEYCIVSHLQVKKCFTCDSRDPSLPESHLIENVIYLSGPHGQRTWWQSENGMEHVSIRLDLEGEFHFTHLIMKFKVGPGTWVPGMEWGGTGRTCGVYRYFAYDCAASFPHVPRGPPRRVDDVVCESRYSDIEPSTEGEVIYRVLDPAIPIRDPYSPAIQSELPCPRLPPGCSILGAAILARLVTGHNCDQCLVSGAMPGPVRDAWGPRTVPGTLALCAVETGQCQCRSHVVGRQCGQVEPGFYRINLDHYTYEAEDARLHQVRCPWGEGTSSRAGHPVALCRVPKLAGTALPGWHNGAEWCLPSQGNFWGPSHDPPSHQGSVVERESPTDHPASWTGTGFARVLEGSWVEFHVSDVPFSTEYDVIIRYEPQHPEPWQEVRVRVLRPSPVSASSPCGNTIPADDQLSTSLPSGARYVVLPQPICLERGVSYTLRLELDCATARQDPTASVLIDSLVLLPRYSSLEMFIAGDPSSMERRETFERYRCTQPFHTAGPSSVAEPCSSLLHNGWDIPLTCPPQLVLLPRYSSLEMFIAGDPSSMERRETFERYRCTQPFHTAGPSSVAEPCSSLLHSLSAILHDGALRE</sequence>
<dbReference type="Ensembl" id="ENSBOBT00000023984.1">
    <property type="protein sequence ID" value="ENSBOBP00000023468.1"/>
    <property type="gene ID" value="ENSBOBG00000014029.1"/>
</dbReference>
<dbReference type="AlphaFoldDB" id="A0A8C0FRK5"/>
<dbReference type="InterPro" id="IPR013015">
    <property type="entry name" value="Laminin_IV_B"/>
</dbReference>
<dbReference type="PROSITE" id="PS51117">
    <property type="entry name" value="LAMININ_NTER"/>
    <property type="match status" value="1"/>
</dbReference>
<evidence type="ECO:0000259" key="11">
    <source>
        <dbReference type="PROSITE" id="PS51116"/>
    </source>
</evidence>
<dbReference type="FunFam" id="2.10.25.10:FF:000090">
    <property type="entry name" value="laminin subunit alpha"/>
    <property type="match status" value="1"/>
</dbReference>
<evidence type="ECO:0000313" key="13">
    <source>
        <dbReference type="Ensembl" id="ENSBOBP00000023468.1"/>
    </source>
</evidence>
<evidence type="ECO:0000256" key="6">
    <source>
        <dbReference type="ARBA" id="ARBA00022869"/>
    </source>
</evidence>
<name>A0A8C0FRK5_BUBBB</name>
<evidence type="ECO:0000256" key="2">
    <source>
        <dbReference type="ARBA" id="ARBA00022525"/>
    </source>
</evidence>
<reference evidence="13" key="2">
    <citation type="submission" date="2025-09" db="UniProtKB">
        <authorList>
            <consortium name="Ensembl"/>
        </authorList>
    </citation>
    <scope>IDENTIFICATION</scope>
</reference>
<dbReference type="Pfam" id="PF00055">
    <property type="entry name" value="Laminin_N"/>
    <property type="match status" value="1"/>
</dbReference>
<dbReference type="Gene3D" id="2.10.25.10">
    <property type="entry name" value="Laminin"/>
    <property type="match status" value="1"/>
</dbReference>
<keyword evidence="2" id="KW-0964">Secreted</keyword>
<feature type="domain" description="Laminin IV type B" evidence="11">
    <location>
        <begin position="282"/>
        <end position="616"/>
    </location>
</feature>
<evidence type="ECO:0000259" key="12">
    <source>
        <dbReference type="PROSITE" id="PS51117"/>
    </source>
</evidence>
<accession>A0A8C0FRK5</accession>
<keyword evidence="5" id="KW-0677">Repeat</keyword>
<dbReference type="CDD" id="cd00055">
    <property type="entry name" value="EGF_Lam"/>
    <property type="match status" value="1"/>
</dbReference>
<keyword evidence="7" id="KW-1015">Disulfide bond</keyword>
<dbReference type="Pfam" id="PF21199">
    <property type="entry name" value="LAMININ_IV_B"/>
    <property type="match status" value="2"/>
</dbReference>
<dbReference type="SMART" id="SM00136">
    <property type="entry name" value="LamNT"/>
    <property type="match status" value="1"/>
</dbReference>
<keyword evidence="4" id="KW-0732">Signal</keyword>
<evidence type="ECO:0000313" key="14">
    <source>
        <dbReference type="Proteomes" id="UP000694567"/>
    </source>
</evidence>
<dbReference type="InterPro" id="IPR008211">
    <property type="entry name" value="Laminin_N"/>
</dbReference>
<dbReference type="Proteomes" id="UP000694567">
    <property type="component" value="Unplaced"/>
</dbReference>
<proteinExistence type="predicted"/>
<dbReference type="GO" id="GO:0009888">
    <property type="term" value="P:tissue development"/>
    <property type="evidence" value="ECO:0007669"/>
    <property type="project" value="TreeGrafter"/>
</dbReference>
<evidence type="ECO:0000256" key="9">
    <source>
        <dbReference type="ARBA" id="ARBA00023292"/>
    </source>
</evidence>